<evidence type="ECO:0000313" key="4">
    <source>
        <dbReference type="EMBL" id="KAA6432462.1"/>
    </source>
</evidence>
<dbReference type="OrthoDB" id="9793489at2"/>
<dbReference type="Gene3D" id="3.40.710.10">
    <property type="entry name" value="DD-peptidase/beta-lactamase superfamily"/>
    <property type="match status" value="1"/>
</dbReference>
<keyword evidence="1" id="KW-0732">Signal</keyword>
<dbReference type="Pfam" id="PF11954">
    <property type="entry name" value="DUF3471"/>
    <property type="match status" value="1"/>
</dbReference>
<reference evidence="4 6" key="1">
    <citation type="submission" date="2019-07" db="EMBL/GenBank/DDBJ databases">
        <authorList>
            <person name="Qu J.-H."/>
        </authorList>
    </citation>
    <scope>NUCLEOTIDE SEQUENCE [LARGE SCALE GENOMIC DNA]</scope>
    <source>
        <strain evidence="4 6">MDT1-10-3</strain>
    </source>
</reference>
<proteinExistence type="predicted"/>
<reference evidence="4 6" key="2">
    <citation type="submission" date="2019-09" db="EMBL/GenBank/DDBJ databases">
        <title>A bacterium isolated from glacier soil.</title>
        <authorList>
            <person name="Liu Q."/>
        </authorList>
    </citation>
    <scope>NUCLEOTIDE SEQUENCE [LARGE SCALE GENOMIC DNA]</scope>
    <source>
        <strain evidence="4 6">MDT1-10-3</strain>
    </source>
</reference>
<dbReference type="Proteomes" id="UP001570846">
    <property type="component" value="Unassembled WGS sequence"/>
</dbReference>
<reference evidence="5 7" key="3">
    <citation type="submission" date="2024-08" db="EMBL/GenBank/DDBJ databases">
        <authorList>
            <person name="Wei W."/>
        </authorList>
    </citation>
    <scope>NUCLEOTIDE SEQUENCE [LARGE SCALE GENOMIC DNA]</scope>
    <source>
        <strain evidence="5 7">XU2</strain>
    </source>
</reference>
<feature type="chain" id="PRO_5024355282" evidence="1">
    <location>
        <begin position="20"/>
        <end position="502"/>
    </location>
</feature>
<dbReference type="RefSeq" id="WP_149099494.1">
    <property type="nucleotide sequence ID" value="NZ_BMMG01000005.1"/>
</dbReference>
<evidence type="ECO:0000256" key="1">
    <source>
        <dbReference type="SAM" id="SignalP"/>
    </source>
</evidence>
<organism evidence="4 6">
    <name type="scientific">Rufibacter glacialis</name>
    <dbReference type="NCBI Taxonomy" id="1259555"/>
    <lineage>
        <taxon>Bacteria</taxon>
        <taxon>Pseudomonadati</taxon>
        <taxon>Bacteroidota</taxon>
        <taxon>Cytophagia</taxon>
        <taxon>Cytophagales</taxon>
        <taxon>Hymenobacteraceae</taxon>
        <taxon>Rufibacter</taxon>
    </lineage>
</organism>
<dbReference type="InterPro" id="IPR001466">
    <property type="entry name" value="Beta-lactam-related"/>
</dbReference>
<protein>
    <submittedName>
        <fullName evidence="4">Serine hydrolase</fullName>
    </submittedName>
</protein>
<evidence type="ECO:0000259" key="2">
    <source>
        <dbReference type="Pfam" id="PF00144"/>
    </source>
</evidence>
<dbReference type="Gene3D" id="2.40.128.600">
    <property type="match status" value="1"/>
</dbReference>
<feature type="domain" description="Peptidase S12 Pab87-related C-terminal" evidence="3">
    <location>
        <begin position="410"/>
        <end position="500"/>
    </location>
</feature>
<dbReference type="AlphaFoldDB" id="A0A5M8QDF7"/>
<dbReference type="SUPFAM" id="SSF56601">
    <property type="entry name" value="beta-lactamase/transpeptidase-like"/>
    <property type="match status" value="1"/>
</dbReference>
<dbReference type="Pfam" id="PF00144">
    <property type="entry name" value="Beta-lactamase"/>
    <property type="match status" value="1"/>
</dbReference>
<comment type="caution">
    <text evidence="4">The sequence shown here is derived from an EMBL/GenBank/DDBJ whole genome shotgun (WGS) entry which is preliminary data.</text>
</comment>
<dbReference type="PANTHER" id="PTHR46825:SF15">
    <property type="entry name" value="BETA-LACTAMASE-RELATED DOMAIN-CONTAINING PROTEIN"/>
    <property type="match status" value="1"/>
</dbReference>
<keyword evidence="4" id="KW-0378">Hydrolase</keyword>
<sequence length="502" mass="56610">MKKVTLTFLLLLLFITSHAQLDPRLRGITEKIEKILKATNTPGCAIALVEGDKVLYTQGFGYRDYENKIKADANTLFPIGSTTKAFTAALLGQLREKGALTFEESPKKYVPGLRFYNDQLNNSLLVQDLMSMRSGLALHDKAWSGFPVSDRDSLLRRIEYLEPFTPLRMKWNYSNFSYFVLGTITEKLTGKPWETNVEQALFKPLKMTSSTIGVKSLTERPNVALGYNFSNNRLEKVDYYDLSAMNSAGAINSTAQDMGNWLLTWVNKGRFNQEQVLPEKYVEEAMSPHVVMPKGYLAEEEFPAIYAASYGYGWIISDYKGHYRVEHGGSIDGFRATVAFFPNDKVGVVVLTNQTGYEAAMMIRNTLMDSMLGAKRTDWLNIYQKNRGVSPSEAKPLATSANPAPPAVLNPQELHQYVGTYANPGYGSIKLFSEDGSLYTYFRKRKVKIVPALPDTFHALSTVYPYKRVMPPLQFQKDKKGTISSLFIKFESDLKAIEFSRQ</sequence>
<dbReference type="Proteomes" id="UP000323866">
    <property type="component" value="Unassembled WGS sequence"/>
</dbReference>
<dbReference type="GO" id="GO:0016787">
    <property type="term" value="F:hydrolase activity"/>
    <property type="evidence" value="ECO:0007669"/>
    <property type="project" value="UniProtKB-KW"/>
</dbReference>
<name>A0A5M8QDF7_9BACT</name>
<dbReference type="PANTHER" id="PTHR46825">
    <property type="entry name" value="D-ALANYL-D-ALANINE-CARBOXYPEPTIDASE/ENDOPEPTIDASE AMPH"/>
    <property type="match status" value="1"/>
</dbReference>
<keyword evidence="7" id="KW-1185">Reference proteome</keyword>
<accession>A0A5M8QDF7</accession>
<gene>
    <name evidence="5" type="ORF">ACD591_08815</name>
    <name evidence="4" type="ORF">FOE74_15290</name>
</gene>
<evidence type="ECO:0000313" key="7">
    <source>
        <dbReference type="Proteomes" id="UP001570846"/>
    </source>
</evidence>
<dbReference type="InterPro" id="IPR012338">
    <property type="entry name" value="Beta-lactam/transpept-like"/>
</dbReference>
<evidence type="ECO:0000313" key="5">
    <source>
        <dbReference type="EMBL" id="MFA1771389.1"/>
    </source>
</evidence>
<dbReference type="EMBL" id="JBGOGF010000004">
    <property type="protein sequence ID" value="MFA1771389.1"/>
    <property type="molecule type" value="Genomic_DNA"/>
</dbReference>
<dbReference type="InterPro" id="IPR050491">
    <property type="entry name" value="AmpC-like"/>
</dbReference>
<feature type="domain" description="Beta-lactamase-related" evidence="2">
    <location>
        <begin position="30"/>
        <end position="367"/>
    </location>
</feature>
<evidence type="ECO:0000259" key="3">
    <source>
        <dbReference type="Pfam" id="PF11954"/>
    </source>
</evidence>
<feature type="signal peptide" evidence="1">
    <location>
        <begin position="1"/>
        <end position="19"/>
    </location>
</feature>
<evidence type="ECO:0000313" key="6">
    <source>
        <dbReference type="Proteomes" id="UP000323866"/>
    </source>
</evidence>
<dbReference type="EMBL" id="VKKZ01000022">
    <property type="protein sequence ID" value="KAA6432462.1"/>
    <property type="molecule type" value="Genomic_DNA"/>
</dbReference>
<dbReference type="InterPro" id="IPR021860">
    <property type="entry name" value="Peptidase_S12_Pab87-rel_C"/>
</dbReference>